<dbReference type="PROSITE" id="PS50297">
    <property type="entry name" value="ANK_REP_REGION"/>
    <property type="match status" value="3"/>
</dbReference>
<evidence type="ECO:0000256" key="3">
    <source>
        <dbReference type="PROSITE-ProRule" id="PRU00023"/>
    </source>
</evidence>
<name>A0AAV7IRR5_COTGL</name>
<dbReference type="PANTHER" id="PTHR24193:SF121">
    <property type="entry name" value="ADA2A-CONTAINING COMPLEX COMPONENT 3, ISOFORM D"/>
    <property type="match status" value="1"/>
</dbReference>
<dbReference type="SMART" id="SM00248">
    <property type="entry name" value="ANK"/>
    <property type="match status" value="8"/>
</dbReference>
<sequence>MASNKELSSIAMVSSDDKLRKASVDLRWQKILQLSTTKGLNDKLLSELFNDSIRIGDIQKVSVLISKGVNVNKPGRNSWPSLHVAAKFGHHQIVRLLIENGAIVDSKLNEPRYCGFTPLHLAVLKNQLNCAKVLLENGASVSLASKYNWHPIHIAVFNNDIKMAALLLNHGADINLRFNNNFFRAFKNTISIELWQNHDLPLLHYSILQKFLKMTKLLLNHGADINLKSSKGKTTLMQAVEVNDYYVAKLLVVKGGANVNARDDFGQPVLHFTLINANTRRSMYKKTEFNLQSTKVKIIKLLVQNGADVNARFPANKKNSTILHYMIPCGFSYGVKFLLDYCDLDAENIHLKTLRSGRFNPLRNIDEDDEDFDHFSALDRLFDVIIYDVMRWAMARQMAGLPVNGEVISEGPIHDRISYEEHTKQIDSIRDSLTKQVNFMKEVKIPGSQVTFWHILTCDMDELIILMKNKYVNYLEILIWNKNNLFDFFQLLEKRLAAAMRRNVLFNKSLEFIASSFQHYLPYYCCEKIVNYFSNEDLQEMTYCYD</sequence>
<feature type="repeat" description="ANK" evidence="3">
    <location>
        <begin position="77"/>
        <end position="109"/>
    </location>
</feature>
<accession>A0AAV7IRR5</accession>
<organism evidence="4 5">
    <name type="scientific">Cotesia glomerata</name>
    <name type="common">Lepidopteran parasitic wasp</name>
    <name type="synonym">Apanteles glomeratus</name>
    <dbReference type="NCBI Taxonomy" id="32391"/>
    <lineage>
        <taxon>Eukaryota</taxon>
        <taxon>Metazoa</taxon>
        <taxon>Ecdysozoa</taxon>
        <taxon>Arthropoda</taxon>
        <taxon>Hexapoda</taxon>
        <taxon>Insecta</taxon>
        <taxon>Pterygota</taxon>
        <taxon>Neoptera</taxon>
        <taxon>Endopterygota</taxon>
        <taxon>Hymenoptera</taxon>
        <taxon>Apocrita</taxon>
        <taxon>Ichneumonoidea</taxon>
        <taxon>Braconidae</taxon>
        <taxon>Microgastrinae</taxon>
        <taxon>Cotesia</taxon>
    </lineage>
</organism>
<protein>
    <submittedName>
        <fullName evidence="4">Uncharacterized protein</fullName>
    </submittedName>
</protein>
<evidence type="ECO:0000313" key="5">
    <source>
        <dbReference type="Proteomes" id="UP000826195"/>
    </source>
</evidence>
<dbReference type="GO" id="GO:0005634">
    <property type="term" value="C:nucleus"/>
    <property type="evidence" value="ECO:0007669"/>
    <property type="project" value="TreeGrafter"/>
</dbReference>
<dbReference type="PROSITE" id="PS50088">
    <property type="entry name" value="ANK_REPEAT"/>
    <property type="match status" value="5"/>
</dbReference>
<feature type="non-terminal residue" evidence="4">
    <location>
        <position position="546"/>
    </location>
</feature>
<reference evidence="4 5" key="1">
    <citation type="journal article" date="2021" name="J. Hered.">
        <title>A chromosome-level genome assembly of the parasitoid wasp, Cotesia glomerata (Hymenoptera: Braconidae).</title>
        <authorList>
            <person name="Pinto B.J."/>
            <person name="Weis J.J."/>
            <person name="Gamble T."/>
            <person name="Ode P.J."/>
            <person name="Paul R."/>
            <person name="Zaspel J.M."/>
        </authorList>
    </citation>
    <scope>NUCLEOTIDE SEQUENCE [LARGE SCALE GENOMIC DNA]</scope>
    <source>
        <strain evidence="4">CgM1</strain>
    </source>
</reference>
<dbReference type="Pfam" id="PF00023">
    <property type="entry name" value="Ank"/>
    <property type="match status" value="1"/>
</dbReference>
<dbReference type="PRINTS" id="PR01415">
    <property type="entry name" value="ANKYRIN"/>
</dbReference>
<dbReference type="GO" id="GO:0000976">
    <property type="term" value="F:transcription cis-regulatory region binding"/>
    <property type="evidence" value="ECO:0007669"/>
    <property type="project" value="TreeGrafter"/>
</dbReference>
<keyword evidence="2 3" id="KW-0040">ANK repeat</keyword>
<dbReference type="EMBL" id="JAHXZJ010001119">
    <property type="protein sequence ID" value="KAH0554860.1"/>
    <property type="molecule type" value="Genomic_DNA"/>
</dbReference>
<evidence type="ECO:0000256" key="2">
    <source>
        <dbReference type="ARBA" id="ARBA00023043"/>
    </source>
</evidence>
<dbReference type="GO" id="GO:0045944">
    <property type="term" value="P:positive regulation of transcription by RNA polymerase II"/>
    <property type="evidence" value="ECO:0007669"/>
    <property type="project" value="TreeGrafter"/>
</dbReference>
<evidence type="ECO:0000313" key="4">
    <source>
        <dbReference type="EMBL" id="KAH0554860.1"/>
    </source>
</evidence>
<dbReference type="Pfam" id="PF12796">
    <property type="entry name" value="Ank_2"/>
    <property type="match status" value="2"/>
</dbReference>
<feature type="repeat" description="ANK" evidence="3">
    <location>
        <begin position="114"/>
        <end position="146"/>
    </location>
</feature>
<dbReference type="InterPro" id="IPR002110">
    <property type="entry name" value="Ankyrin_rpt"/>
</dbReference>
<dbReference type="PANTHER" id="PTHR24193">
    <property type="entry name" value="ANKYRIN REPEAT PROTEIN"/>
    <property type="match status" value="1"/>
</dbReference>
<dbReference type="InterPro" id="IPR050663">
    <property type="entry name" value="Ankyrin-SOCS_Box"/>
</dbReference>
<feature type="repeat" description="ANK" evidence="3">
    <location>
        <begin position="231"/>
        <end position="264"/>
    </location>
</feature>
<dbReference type="SUPFAM" id="SSF48403">
    <property type="entry name" value="Ankyrin repeat"/>
    <property type="match status" value="1"/>
</dbReference>
<feature type="repeat" description="ANK" evidence="3">
    <location>
        <begin position="198"/>
        <end position="230"/>
    </location>
</feature>
<dbReference type="AlphaFoldDB" id="A0AAV7IRR5"/>
<gene>
    <name evidence="4" type="ORF">KQX54_013407</name>
</gene>
<keyword evidence="5" id="KW-1185">Reference proteome</keyword>
<keyword evidence="1" id="KW-0677">Repeat</keyword>
<comment type="caution">
    <text evidence="4">The sequence shown here is derived from an EMBL/GenBank/DDBJ whole genome shotgun (WGS) entry which is preliminary data.</text>
</comment>
<proteinExistence type="predicted"/>
<evidence type="ECO:0000256" key="1">
    <source>
        <dbReference type="ARBA" id="ARBA00022737"/>
    </source>
</evidence>
<dbReference type="InterPro" id="IPR036770">
    <property type="entry name" value="Ankyrin_rpt-contain_sf"/>
</dbReference>
<dbReference type="Gene3D" id="1.25.40.20">
    <property type="entry name" value="Ankyrin repeat-containing domain"/>
    <property type="match status" value="3"/>
</dbReference>
<feature type="repeat" description="ANK" evidence="3">
    <location>
        <begin position="147"/>
        <end position="179"/>
    </location>
</feature>
<dbReference type="Proteomes" id="UP000826195">
    <property type="component" value="Unassembled WGS sequence"/>
</dbReference>